<reference evidence="2" key="1">
    <citation type="submission" date="2019-11" db="UniProtKB">
        <authorList>
            <consortium name="WormBaseParasite"/>
        </authorList>
    </citation>
    <scope>IDENTIFICATION</scope>
</reference>
<dbReference type="SUPFAM" id="SSF55797">
    <property type="entry name" value="PR-1-like"/>
    <property type="match status" value="1"/>
</dbReference>
<dbReference type="Gene3D" id="3.40.33.10">
    <property type="entry name" value="CAP"/>
    <property type="match status" value="1"/>
</dbReference>
<feature type="chain" id="PRO_5024352891" evidence="1">
    <location>
        <begin position="17"/>
        <end position="136"/>
    </location>
</feature>
<dbReference type="AlphaFoldDB" id="A0A5K3FTT8"/>
<evidence type="ECO:0000313" key="2">
    <source>
        <dbReference type="WBParaSite" id="MCU_009955-RA"/>
    </source>
</evidence>
<feature type="signal peptide" evidence="1">
    <location>
        <begin position="1"/>
        <end position="16"/>
    </location>
</feature>
<name>A0A5K3FTT8_MESCO</name>
<organism evidence="2">
    <name type="scientific">Mesocestoides corti</name>
    <name type="common">Flatworm</name>
    <dbReference type="NCBI Taxonomy" id="53468"/>
    <lineage>
        <taxon>Eukaryota</taxon>
        <taxon>Metazoa</taxon>
        <taxon>Spiralia</taxon>
        <taxon>Lophotrochozoa</taxon>
        <taxon>Platyhelminthes</taxon>
        <taxon>Cestoda</taxon>
        <taxon>Eucestoda</taxon>
        <taxon>Cyclophyllidea</taxon>
        <taxon>Mesocestoididae</taxon>
        <taxon>Mesocestoides</taxon>
    </lineage>
</organism>
<keyword evidence="1" id="KW-0732">Signal</keyword>
<dbReference type="InterPro" id="IPR035940">
    <property type="entry name" value="CAP_sf"/>
</dbReference>
<proteinExistence type="predicted"/>
<protein>
    <submittedName>
        <fullName evidence="2">SCP domain-containing protein</fullName>
    </submittedName>
</protein>
<sequence length="136" mass="15468">MWKLVFVLTISWCSLAYNNTDQDRADILEQHTSARGNVTPSASNIRLLYVWANTTEVGCGMSRCHNGNTTSVNQRYLVACAYYPVGNIESQRPYQNGSSCTKCPDDFFCYRNQCTNDTSLFTTTYTTDFDTTWDFS</sequence>
<accession>A0A5K3FTT8</accession>
<dbReference type="WBParaSite" id="MCU_009955-RA">
    <property type="protein sequence ID" value="MCU_009955-RA"/>
    <property type="gene ID" value="MCU_009955"/>
</dbReference>
<evidence type="ECO:0000256" key="1">
    <source>
        <dbReference type="SAM" id="SignalP"/>
    </source>
</evidence>